<dbReference type="CDD" id="cd02440">
    <property type="entry name" value="AdoMet_MTases"/>
    <property type="match status" value="1"/>
</dbReference>
<name>A0A1G2E0N7_9BACT</name>
<evidence type="ECO:0000313" key="2">
    <source>
        <dbReference type="EMBL" id="OGZ18890.1"/>
    </source>
</evidence>
<sequence>MAGQWDKIFKQQGKFFTKVQGDISRIVKLFKRRNVKRVLDLGCGSGRHTVYLAKHGFEVYGIDISRTGIKMTRKFLLKEKLKGNLKIGSIYKKLPYKDNFFDAVISVQVLHHARIESIRKVIREIERVLKLKGLFFTTNRRRRIQRNVKILTEEYENLREKFRYRIIAPMTYVPTGGAEKGLIHYLFNKKSFRKEFRHFKIYDIWVESNKRHYCLLGELKSK</sequence>
<dbReference type="Gene3D" id="3.40.50.150">
    <property type="entry name" value="Vaccinia Virus protein VP39"/>
    <property type="match status" value="1"/>
</dbReference>
<proteinExistence type="predicted"/>
<dbReference type="GO" id="GO:0008757">
    <property type="term" value="F:S-adenosylmethionine-dependent methyltransferase activity"/>
    <property type="evidence" value="ECO:0007669"/>
    <property type="project" value="InterPro"/>
</dbReference>
<evidence type="ECO:0000259" key="1">
    <source>
        <dbReference type="Pfam" id="PF08241"/>
    </source>
</evidence>
<dbReference type="InterPro" id="IPR013216">
    <property type="entry name" value="Methyltransf_11"/>
</dbReference>
<dbReference type="EMBL" id="MHLX01000022">
    <property type="protein sequence ID" value="OGZ18890.1"/>
    <property type="molecule type" value="Genomic_DNA"/>
</dbReference>
<dbReference type="PANTHER" id="PTHR43667">
    <property type="entry name" value="CYCLOPROPANE-FATTY-ACYL-PHOSPHOLIPID SYNTHASE"/>
    <property type="match status" value="1"/>
</dbReference>
<dbReference type="SUPFAM" id="SSF53335">
    <property type="entry name" value="S-adenosyl-L-methionine-dependent methyltransferases"/>
    <property type="match status" value="1"/>
</dbReference>
<dbReference type="InterPro" id="IPR029063">
    <property type="entry name" value="SAM-dependent_MTases_sf"/>
</dbReference>
<protein>
    <recommendedName>
        <fullName evidence="1">Methyltransferase type 11 domain-containing protein</fullName>
    </recommendedName>
</protein>
<dbReference type="InterPro" id="IPR050723">
    <property type="entry name" value="CFA/CMAS"/>
</dbReference>
<dbReference type="Proteomes" id="UP000176662">
    <property type="component" value="Unassembled WGS sequence"/>
</dbReference>
<feature type="domain" description="Methyltransferase type 11" evidence="1">
    <location>
        <begin position="39"/>
        <end position="136"/>
    </location>
</feature>
<dbReference type="Pfam" id="PF08241">
    <property type="entry name" value="Methyltransf_11"/>
    <property type="match status" value="1"/>
</dbReference>
<gene>
    <name evidence="2" type="ORF">A2Z68_01275</name>
</gene>
<comment type="caution">
    <text evidence="2">The sequence shown here is derived from an EMBL/GenBank/DDBJ whole genome shotgun (WGS) entry which is preliminary data.</text>
</comment>
<dbReference type="AlphaFoldDB" id="A0A1G2E0N7"/>
<evidence type="ECO:0000313" key="3">
    <source>
        <dbReference type="Proteomes" id="UP000176662"/>
    </source>
</evidence>
<dbReference type="PANTHER" id="PTHR43667:SF2">
    <property type="entry name" value="FATTY ACID C-METHYL TRANSFERASE"/>
    <property type="match status" value="1"/>
</dbReference>
<organism evidence="2 3">
    <name type="scientific">Candidatus Nealsonbacteria bacterium RBG_13_38_11</name>
    <dbReference type="NCBI Taxonomy" id="1801662"/>
    <lineage>
        <taxon>Bacteria</taxon>
        <taxon>Candidatus Nealsoniibacteriota</taxon>
    </lineage>
</organism>
<reference evidence="2 3" key="1">
    <citation type="journal article" date="2016" name="Nat. Commun.">
        <title>Thousands of microbial genomes shed light on interconnected biogeochemical processes in an aquifer system.</title>
        <authorList>
            <person name="Anantharaman K."/>
            <person name="Brown C.T."/>
            <person name="Hug L.A."/>
            <person name="Sharon I."/>
            <person name="Castelle C.J."/>
            <person name="Probst A.J."/>
            <person name="Thomas B.C."/>
            <person name="Singh A."/>
            <person name="Wilkins M.J."/>
            <person name="Karaoz U."/>
            <person name="Brodie E.L."/>
            <person name="Williams K.H."/>
            <person name="Hubbard S.S."/>
            <person name="Banfield J.F."/>
        </authorList>
    </citation>
    <scope>NUCLEOTIDE SEQUENCE [LARGE SCALE GENOMIC DNA]</scope>
</reference>
<accession>A0A1G2E0N7</accession>